<keyword evidence="2" id="KW-1133">Transmembrane helix</keyword>
<keyword evidence="2" id="KW-0812">Transmembrane</keyword>
<feature type="transmembrane region" description="Helical" evidence="2">
    <location>
        <begin position="262"/>
        <end position="282"/>
    </location>
</feature>
<feature type="transmembrane region" description="Helical" evidence="2">
    <location>
        <begin position="120"/>
        <end position="141"/>
    </location>
</feature>
<evidence type="ECO:0000259" key="3">
    <source>
        <dbReference type="Pfam" id="PF04024"/>
    </source>
</evidence>
<accession>A0ABY0V5M8</accession>
<organism evidence="4 5">
    <name type="scientific">Schaalia radingae</name>
    <dbReference type="NCBI Taxonomy" id="131110"/>
    <lineage>
        <taxon>Bacteria</taxon>
        <taxon>Bacillati</taxon>
        <taxon>Actinomycetota</taxon>
        <taxon>Actinomycetes</taxon>
        <taxon>Actinomycetales</taxon>
        <taxon>Actinomycetaceae</taxon>
        <taxon>Schaalia</taxon>
    </lineage>
</organism>
<name>A0ABY0V5M8_9ACTO</name>
<dbReference type="Pfam" id="PF04024">
    <property type="entry name" value="PspC"/>
    <property type="match status" value="1"/>
</dbReference>
<feature type="transmembrane region" description="Helical" evidence="2">
    <location>
        <begin position="50"/>
        <end position="78"/>
    </location>
</feature>
<feature type="region of interest" description="Disordered" evidence="1">
    <location>
        <begin position="161"/>
        <end position="194"/>
    </location>
</feature>
<keyword evidence="2" id="KW-0472">Membrane</keyword>
<protein>
    <submittedName>
        <fullName evidence="4">Phage shock protein PspC (Stress-responsive transcriptional regulator)</fullName>
    </submittedName>
</protein>
<dbReference type="InterPro" id="IPR007168">
    <property type="entry name" value="Phageshock_PspC_N"/>
</dbReference>
<evidence type="ECO:0000313" key="4">
    <source>
        <dbReference type="EMBL" id="SDT86767.1"/>
    </source>
</evidence>
<evidence type="ECO:0000256" key="2">
    <source>
        <dbReference type="SAM" id="Phobius"/>
    </source>
</evidence>
<feature type="transmembrane region" description="Helical" evidence="2">
    <location>
        <begin position="90"/>
        <end position="114"/>
    </location>
</feature>
<reference evidence="4 5" key="1">
    <citation type="submission" date="2016-10" db="EMBL/GenBank/DDBJ databases">
        <authorList>
            <person name="Varghese N."/>
            <person name="Submissions S."/>
        </authorList>
    </citation>
    <scope>NUCLEOTIDE SEQUENCE [LARGE SCALE GENOMIC DNA]</scope>
    <source>
        <strain evidence="4 5">DSM 9169</strain>
    </source>
</reference>
<keyword evidence="5" id="KW-1185">Reference proteome</keyword>
<feature type="transmembrane region" description="Helical" evidence="2">
    <location>
        <begin position="234"/>
        <end position="255"/>
    </location>
</feature>
<proteinExistence type="predicted"/>
<evidence type="ECO:0000313" key="5">
    <source>
        <dbReference type="Proteomes" id="UP000198976"/>
    </source>
</evidence>
<feature type="transmembrane region" description="Helical" evidence="2">
    <location>
        <begin position="202"/>
        <end position="222"/>
    </location>
</feature>
<feature type="region of interest" description="Disordered" evidence="1">
    <location>
        <begin position="433"/>
        <end position="459"/>
    </location>
</feature>
<gene>
    <name evidence="4" type="ORF">SAMN04489714_0348</name>
</gene>
<feature type="domain" description="Phage shock protein PspC N-terminal" evidence="3">
    <location>
        <begin position="28"/>
        <end position="80"/>
    </location>
</feature>
<dbReference type="RefSeq" id="WP_092648233.1">
    <property type="nucleotide sequence ID" value="NZ_LT629792.1"/>
</dbReference>
<dbReference type="EMBL" id="LT629792">
    <property type="protein sequence ID" value="SDT86767.1"/>
    <property type="molecule type" value="Genomic_DNA"/>
</dbReference>
<evidence type="ECO:0000256" key="1">
    <source>
        <dbReference type="SAM" id="MobiDB-lite"/>
    </source>
</evidence>
<dbReference type="Proteomes" id="UP000198976">
    <property type="component" value="Chromosome I"/>
</dbReference>
<sequence length="459" mass="48599">MSYSAGTPFTDPGSSSFFDSIRRSGWFRGEDRLVGGVCAGMSARTGWNLAFVRAMAIVLGLLCSVFILPAYGLAWAFLPEYRDGRIHCEQLIRFGTFDVGFAGALVTTLVGLASSAAVPWIYPLVILGAIILTIMAIAGAVQYTRNHQKGALPHVPPSSYVPASAPRPVSAPTPSPATGTPNNPWTVPPAQRPASPSVPMPANLAITGLIVLALAAACALVVQEGLGGVDAVRVFVVLTASVLVGLGIVLAFTAFRGRRAPWLICLSVLVAVCSPLVLAVGYSEYEQEQYLQTLESEEPGMAEADTAVTYDWTATQLSDTGSFTLDLSQAPADVLKTIRLDDIGGDVTIVMRQNQPVGFHLYSSVGLIRSDYWLDAQGGRVSSPWIPEVQFVSEELAFRNDFWSPQHGINLEITNVYGSVTIIESAPADISGDTIQSGDLSQSGAQSGDTAQSSSRSNG</sequence>